<evidence type="ECO:0000313" key="1">
    <source>
        <dbReference type="EMBL" id="GBN94169.1"/>
    </source>
</evidence>
<name>A0A4Y2T412_ARAVE</name>
<comment type="caution">
    <text evidence="1">The sequence shown here is derived from an EMBL/GenBank/DDBJ whole genome shotgun (WGS) entry which is preliminary data.</text>
</comment>
<reference evidence="1 2" key="1">
    <citation type="journal article" date="2019" name="Sci. Rep.">
        <title>Orb-weaving spider Araneus ventricosus genome elucidates the spidroin gene catalogue.</title>
        <authorList>
            <person name="Kono N."/>
            <person name="Nakamura H."/>
            <person name="Ohtoshi R."/>
            <person name="Moran D.A.P."/>
            <person name="Shinohara A."/>
            <person name="Yoshida Y."/>
            <person name="Fujiwara M."/>
            <person name="Mori M."/>
            <person name="Tomita M."/>
            <person name="Arakawa K."/>
        </authorList>
    </citation>
    <scope>NUCLEOTIDE SEQUENCE [LARGE SCALE GENOMIC DNA]</scope>
</reference>
<dbReference type="Proteomes" id="UP000499080">
    <property type="component" value="Unassembled WGS sequence"/>
</dbReference>
<dbReference type="AlphaFoldDB" id="A0A4Y2T412"/>
<keyword evidence="2" id="KW-1185">Reference proteome</keyword>
<gene>
    <name evidence="1" type="ORF">AVEN_8946_1</name>
</gene>
<proteinExistence type="predicted"/>
<sequence>MQPRKTDVGEWPTIEQFVSTVDVLDMLALLQGKKAVFDSYQARRKNLKEAGAPVFRRGHFQSHCLIFNKSPSHRNEDLPGRRGHI</sequence>
<dbReference type="EMBL" id="BGPR01025348">
    <property type="protein sequence ID" value="GBN94169.1"/>
    <property type="molecule type" value="Genomic_DNA"/>
</dbReference>
<accession>A0A4Y2T412</accession>
<evidence type="ECO:0000313" key="2">
    <source>
        <dbReference type="Proteomes" id="UP000499080"/>
    </source>
</evidence>
<protein>
    <submittedName>
        <fullName evidence="1">Uncharacterized protein</fullName>
    </submittedName>
</protein>
<organism evidence="1 2">
    <name type="scientific">Araneus ventricosus</name>
    <name type="common">Orbweaver spider</name>
    <name type="synonym">Epeira ventricosa</name>
    <dbReference type="NCBI Taxonomy" id="182803"/>
    <lineage>
        <taxon>Eukaryota</taxon>
        <taxon>Metazoa</taxon>
        <taxon>Ecdysozoa</taxon>
        <taxon>Arthropoda</taxon>
        <taxon>Chelicerata</taxon>
        <taxon>Arachnida</taxon>
        <taxon>Araneae</taxon>
        <taxon>Araneomorphae</taxon>
        <taxon>Entelegynae</taxon>
        <taxon>Araneoidea</taxon>
        <taxon>Araneidae</taxon>
        <taxon>Araneus</taxon>
    </lineage>
</organism>